<evidence type="ECO:0000313" key="2">
    <source>
        <dbReference type="EMBL" id="KAE8160867.1"/>
    </source>
</evidence>
<dbReference type="EMBL" id="ML738651">
    <property type="protein sequence ID" value="KAE8160867.1"/>
    <property type="molecule type" value="Genomic_DNA"/>
</dbReference>
<protein>
    <submittedName>
        <fullName evidence="2">Uncharacterized protein</fullName>
    </submittedName>
</protein>
<dbReference type="AlphaFoldDB" id="A0A5N6UQG6"/>
<reference evidence="2 3" key="1">
    <citation type="submission" date="2019-04" db="EMBL/GenBank/DDBJ databases">
        <title>Friends and foes A comparative genomics study of 23 Aspergillus species from section Flavi.</title>
        <authorList>
            <consortium name="DOE Joint Genome Institute"/>
            <person name="Kjaerbolling I."/>
            <person name="Vesth T."/>
            <person name="Frisvad J.C."/>
            <person name="Nybo J.L."/>
            <person name="Theobald S."/>
            <person name="Kildgaard S."/>
            <person name="Isbrandt T."/>
            <person name="Kuo A."/>
            <person name="Sato A."/>
            <person name="Lyhne E.K."/>
            <person name="Kogle M.E."/>
            <person name="Wiebenga A."/>
            <person name="Kun R.S."/>
            <person name="Lubbers R.J."/>
            <person name="Makela M.R."/>
            <person name="Barry K."/>
            <person name="Chovatia M."/>
            <person name="Clum A."/>
            <person name="Daum C."/>
            <person name="Haridas S."/>
            <person name="He G."/>
            <person name="LaButti K."/>
            <person name="Lipzen A."/>
            <person name="Mondo S."/>
            <person name="Riley R."/>
            <person name="Salamov A."/>
            <person name="Simmons B.A."/>
            <person name="Magnuson J.K."/>
            <person name="Henrissat B."/>
            <person name="Mortensen U.H."/>
            <person name="Larsen T.O."/>
            <person name="Devries R.P."/>
            <person name="Grigoriev I.V."/>
            <person name="Machida M."/>
            <person name="Baker S.E."/>
            <person name="Andersen M.R."/>
        </authorList>
    </citation>
    <scope>NUCLEOTIDE SEQUENCE [LARGE SCALE GENOMIC DNA]</scope>
    <source>
        <strain evidence="2 3">CBS 117626</strain>
    </source>
</reference>
<feature type="chain" id="PRO_5024793591" evidence="1">
    <location>
        <begin position="19"/>
        <end position="184"/>
    </location>
</feature>
<dbReference type="Proteomes" id="UP000326950">
    <property type="component" value="Unassembled WGS sequence"/>
</dbReference>
<proteinExistence type="predicted"/>
<keyword evidence="1" id="KW-0732">Signal</keyword>
<evidence type="ECO:0000256" key="1">
    <source>
        <dbReference type="SAM" id="SignalP"/>
    </source>
</evidence>
<accession>A0A5N6UQG6</accession>
<feature type="signal peptide" evidence="1">
    <location>
        <begin position="1"/>
        <end position="18"/>
    </location>
</feature>
<evidence type="ECO:0000313" key="3">
    <source>
        <dbReference type="Proteomes" id="UP000326950"/>
    </source>
</evidence>
<gene>
    <name evidence="2" type="ORF">BDV40DRAFT_301955</name>
</gene>
<name>A0A5N6UQG6_ASPTM</name>
<keyword evidence="3" id="KW-1185">Reference proteome</keyword>
<organism evidence="2 3">
    <name type="scientific">Aspergillus tamarii</name>
    <dbReference type="NCBI Taxonomy" id="41984"/>
    <lineage>
        <taxon>Eukaryota</taxon>
        <taxon>Fungi</taxon>
        <taxon>Dikarya</taxon>
        <taxon>Ascomycota</taxon>
        <taxon>Pezizomycotina</taxon>
        <taxon>Eurotiomycetes</taxon>
        <taxon>Eurotiomycetidae</taxon>
        <taxon>Eurotiales</taxon>
        <taxon>Aspergillaceae</taxon>
        <taxon>Aspergillus</taxon>
        <taxon>Aspergillus subgen. Circumdati</taxon>
    </lineage>
</organism>
<dbReference type="OrthoDB" id="4344116at2759"/>
<sequence length="184" mass="20780">MRFEIVSLLAFAVGGSVASFIQLPSTYCVRVIPEVINALNSDRIFEHAKNKVCSTKCNVKASDYESKARVMGMEVIKKECNDMGAPELSEEYIKLLDSIYSTALEKCEAKQLGDTNVCDVDDKQGKKIGQCVKNSMLDIMFDQPKAIWSILTTKCEEQYRFFSNEGLWETKFPQYLEAFAAKHC</sequence>